<organism evidence="2 3">
    <name type="scientific">Pristionchus pacificus</name>
    <name type="common">Parasitic nematode worm</name>
    <dbReference type="NCBI Taxonomy" id="54126"/>
    <lineage>
        <taxon>Eukaryota</taxon>
        <taxon>Metazoa</taxon>
        <taxon>Ecdysozoa</taxon>
        <taxon>Nematoda</taxon>
        <taxon>Chromadorea</taxon>
        <taxon>Rhabditida</taxon>
        <taxon>Rhabditina</taxon>
        <taxon>Diplogasteromorpha</taxon>
        <taxon>Diplogasteroidea</taxon>
        <taxon>Neodiplogasteridae</taxon>
        <taxon>Pristionchus</taxon>
    </lineage>
</organism>
<sequence>LPLYVASMGGKDNSDLIDELIFENHVISQKVERVLRLVDRGIFVHPHGSRIAYRDAPFRSHNLQPGQIHISAPSIYCIVLEMLDLHKKQSFLNVGSGSGYLSTVAGFLIGENGVSHGIELHSNIIDHARESIHLFSSQKYIAGYDWCRPQFVHGNAFLLKDISRRYDRIYVGAQIEQADLPHFSEMLKEGGIMIVPVKIEAESRFQQVKRSAEGIEAIDFLHVAFAELIPPSETDGVELSSSSRKRKLVDKPTNPNERVTEELLSCFKPNTLAVITSFAISLPLVIVQKVKNKQPNSEVMASIIRRHERTVARREALLRGNHNPDRMMPLHFGHDILEAADLADPNANQPIDEPLGGVNFLNNRHRTDDDEAHEVRALEERMEAAFNNEMRAAAARDGTHVEIEEEEEMPAILNEQLLNIMRREAEARMLWEQEHMNNEVVDATLNIHPRNTNEGGRIRADLERQQAREDDVLVQHIIEVGQQLARAEATQFAPEDFRPFQIRLGIPGDTSSDEDSISEEQIRRHCLSCHRLMCKCRVTTLKHAATRVMNTHRNKLLFRMAKDQTWVKRITLLTGSYRRPRSFADQLPAIFEENFSAPQSEDNKTIEDWYLQRNKARFMAEIDLLEKMVRKVGILQFKQEMNDYMESIALADSKKLNKMTYRNEVDSITRFEKKIAEVVDQLPLSPTVKLTLKWNLYRDS</sequence>
<dbReference type="Gene3D" id="3.40.50.150">
    <property type="entry name" value="Vaccinia Virus protein VP39"/>
    <property type="match status" value="1"/>
</dbReference>
<evidence type="ECO:0000313" key="3">
    <source>
        <dbReference type="Proteomes" id="UP000005239"/>
    </source>
</evidence>
<dbReference type="SUPFAM" id="SSF53335">
    <property type="entry name" value="S-adenosyl-L-methionine-dependent methyltransferases"/>
    <property type="match status" value="1"/>
</dbReference>
<accession>A0A8R1YW51</accession>
<dbReference type="PANTHER" id="PTHR11579:SF9">
    <property type="entry name" value="PROTEIN-L-ISOASPARTATE O-METHYLTRANSFERASE"/>
    <property type="match status" value="1"/>
</dbReference>
<dbReference type="AlphaFoldDB" id="A0A2A6CCC5"/>
<dbReference type="InterPro" id="IPR000682">
    <property type="entry name" value="PCMT"/>
</dbReference>
<accession>A0A2A6CCC5</accession>
<comment type="similarity">
    <text evidence="1">Belongs to the methyltransferase superfamily. L-isoaspartyl/D-aspartyl protein methyltransferase family.</text>
</comment>
<dbReference type="GO" id="GO:0004719">
    <property type="term" value="F:protein-L-isoaspartate (D-aspartate) O-methyltransferase activity"/>
    <property type="evidence" value="ECO:0000318"/>
    <property type="project" value="GO_Central"/>
</dbReference>
<reference evidence="2" key="2">
    <citation type="submission" date="2022-06" db="UniProtKB">
        <authorList>
            <consortium name="EnsemblMetazoa"/>
        </authorList>
    </citation>
    <scope>IDENTIFICATION</scope>
    <source>
        <strain evidence="2">PS312</strain>
    </source>
</reference>
<dbReference type="EnsemblMetazoa" id="PPA39422.1">
    <property type="protein sequence ID" value="PPA39422.1"/>
    <property type="gene ID" value="WBGene00277791"/>
</dbReference>
<proteinExistence type="inferred from homology"/>
<dbReference type="PANTHER" id="PTHR11579">
    <property type="entry name" value="PROTEIN-L-ISOASPARTATE O-METHYLTRANSFERASE"/>
    <property type="match status" value="1"/>
</dbReference>
<dbReference type="InterPro" id="IPR029063">
    <property type="entry name" value="SAM-dependent_MTases_sf"/>
</dbReference>
<reference evidence="3" key="1">
    <citation type="journal article" date="2008" name="Nat. Genet.">
        <title>The Pristionchus pacificus genome provides a unique perspective on nematode lifestyle and parasitism.</title>
        <authorList>
            <person name="Dieterich C."/>
            <person name="Clifton S.W."/>
            <person name="Schuster L.N."/>
            <person name="Chinwalla A."/>
            <person name="Delehaunty K."/>
            <person name="Dinkelacker I."/>
            <person name="Fulton L."/>
            <person name="Fulton R."/>
            <person name="Godfrey J."/>
            <person name="Minx P."/>
            <person name="Mitreva M."/>
            <person name="Roeseler W."/>
            <person name="Tian H."/>
            <person name="Witte H."/>
            <person name="Yang S.P."/>
            <person name="Wilson R.K."/>
            <person name="Sommer R.J."/>
        </authorList>
    </citation>
    <scope>NUCLEOTIDE SEQUENCE [LARGE SCALE GENOMIC DNA]</scope>
    <source>
        <strain evidence="3">PS312</strain>
    </source>
</reference>
<dbReference type="OrthoDB" id="10257972at2759"/>
<dbReference type="Proteomes" id="UP000005239">
    <property type="component" value="Unassembled WGS sequence"/>
</dbReference>
<evidence type="ECO:0000313" key="2">
    <source>
        <dbReference type="EnsemblMetazoa" id="PPA39422.1"/>
    </source>
</evidence>
<gene>
    <name evidence="2" type="primary">WBGene00277791</name>
</gene>
<dbReference type="Pfam" id="PF01135">
    <property type="entry name" value="PCMT"/>
    <property type="match status" value="1"/>
</dbReference>
<name>A0A2A6CCC5_PRIPA</name>
<protein>
    <submittedName>
        <fullName evidence="2">Uncharacterized protein</fullName>
    </submittedName>
</protein>
<dbReference type="GO" id="GO:0005737">
    <property type="term" value="C:cytoplasm"/>
    <property type="evidence" value="ECO:0000318"/>
    <property type="project" value="GO_Central"/>
</dbReference>
<evidence type="ECO:0000256" key="1">
    <source>
        <dbReference type="ARBA" id="ARBA00005369"/>
    </source>
</evidence>
<keyword evidence="3" id="KW-1185">Reference proteome</keyword>